<dbReference type="Pfam" id="PF07683">
    <property type="entry name" value="CobW_C"/>
    <property type="match status" value="1"/>
</dbReference>
<dbReference type="RefSeq" id="WP_307428551.1">
    <property type="nucleotide sequence ID" value="NZ_JAUSVK010000001.1"/>
</dbReference>
<evidence type="ECO:0000256" key="4">
    <source>
        <dbReference type="ARBA" id="ARBA00034320"/>
    </source>
</evidence>
<keyword evidence="3" id="KW-0143">Chaperone</keyword>
<dbReference type="InterPro" id="IPR036627">
    <property type="entry name" value="CobW-likC_sf"/>
</dbReference>
<keyword evidence="9" id="KW-1185">Reference proteome</keyword>
<evidence type="ECO:0000256" key="2">
    <source>
        <dbReference type="ARBA" id="ARBA00022801"/>
    </source>
</evidence>
<comment type="similarity">
    <text evidence="4">Belongs to the SIMIBI class G3E GTPase family. ZNG1 subfamily.</text>
</comment>
<evidence type="ECO:0000313" key="8">
    <source>
        <dbReference type="EMBL" id="MDQ0393348.1"/>
    </source>
</evidence>
<keyword evidence="2" id="KW-0378">Hydrolase</keyword>
<dbReference type="InterPro" id="IPR051316">
    <property type="entry name" value="Zinc-reg_GTPase_activator"/>
</dbReference>
<evidence type="ECO:0000256" key="6">
    <source>
        <dbReference type="ARBA" id="ARBA00049117"/>
    </source>
</evidence>
<dbReference type="PANTHER" id="PTHR13748">
    <property type="entry name" value="COBW-RELATED"/>
    <property type="match status" value="1"/>
</dbReference>
<dbReference type="SUPFAM" id="SSF52540">
    <property type="entry name" value="P-loop containing nucleoside triphosphate hydrolases"/>
    <property type="match status" value="1"/>
</dbReference>
<dbReference type="PANTHER" id="PTHR13748:SF62">
    <property type="entry name" value="COBW DOMAIN-CONTAINING PROTEIN"/>
    <property type="match status" value="1"/>
</dbReference>
<dbReference type="Gene3D" id="3.40.50.300">
    <property type="entry name" value="P-loop containing nucleotide triphosphate hydrolases"/>
    <property type="match status" value="1"/>
</dbReference>
<dbReference type="SMART" id="SM00833">
    <property type="entry name" value="CobW_C"/>
    <property type="match status" value="1"/>
</dbReference>
<name>A0ABU0FGX0_9HYPH</name>
<feature type="domain" description="CobW C-terminal" evidence="7">
    <location>
        <begin position="229"/>
        <end position="324"/>
    </location>
</feature>
<comment type="catalytic activity">
    <reaction evidence="6">
        <text>GTP + H2O = GDP + phosphate + H(+)</text>
        <dbReference type="Rhea" id="RHEA:19669"/>
        <dbReference type="ChEBI" id="CHEBI:15377"/>
        <dbReference type="ChEBI" id="CHEBI:15378"/>
        <dbReference type="ChEBI" id="CHEBI:37565"/>
        <dbReference type="ChEBI" id="CHEBI:43474"/>
        <dbReference type="ChEBI" id="CHEBI:58189"/>
    </reaction>
    <physiologicalReaction direction="left-to-right" evidence="6">
        <dbReference type="Rhea" id="RHEA:19670"/>
    </physiologicalReaction>
</comment>
<evidence type="ECO:0000313" key="9">
    <source>
        <dbReference type="Proteomes" id="UP001237448"/>
    </source>
</evidence>
<proteinExistence type="inferred from homology"/>
<accession>A0ABU0FGX0</accession>
<dbReference type="InterPro" id="IPR011629">
    <property type="entry name" value="CobW-like_C"/>
</dbReference>
<dbReference type="CDD" id="cd03112">
    <property type="entry name" value="CobW-like"/>
    <property type="match status" value="1"/>
</dbReference>
<organism evidence="8 9">
    <name type="scientific">Labrys monachus</name>
    <dbReference type="NCBI Taxonomy" id="217067"/>
    <lineage>
        <taxon>Bacteria</taxon>
        <taxon>Pseudomonadati</taxon>
        <taxon>Pseudomonadota</taxon>
        <taxon>Alphaproteobacteria</taxon>
        <taxon>Hyphomicrobiales</taxon>
        <taxon>Xanthobacteraceae</taxon>
        <taxon>Labrys</taxon>
    </lineage>
</organism>
<evidence type="ECO:0000256" key="1">
    <source>
        <dbReference type="ARBA" id="ARBA00022741"/>
    </source>
</evidence>
<dbReference type="Proteomes" id="UP001237448">
    <property type="component" value="Unassembled WGS sequence"/>
</dbReference>
<dbReference type="InterPro" id="IPR003495">
    <property type="entry name" value="CobW/HypB/UreG_nucleotide-bd"/>
</dbReference>
<sequence length="346" mass="36826">MLSAAPEKLAVTVLTGFLGSGKTTLLQKALRSPGMADTAVIINEAGEMGLDHLLVEAVEEQAFQMPGGCLCCIRRLDIATTIRRLIEQRDRGEIAMFRRLVIETSGLADPAPILYTLAADPMLGHVLAFQGVVTLVDALAGLGTIERHPEASAQVAVADRILLTKTDVAQPGSALLGRLDGLNAWADRRMLPGGDEPAALLFDGLSSTAARRFAAQPVTEGGPAHTAGIRTLSLVLTRPPTRFDFARALGGLATRRGEDLLRAKGLIAFSDRPDGIAVIHAVQHTIYRPQWLDAWPDADRRSRLVFIVRDIEPDEILACLAAFAPVAWTPVPGDTAKIGSSLTAAA</sequence>
<dbReference type="InterPro" id="IPR027417">
    <property type="entry name" value="P-loop_NTPase"/>
</dbReference>
<reference evidence="8 9" key="1">
    <citation type="submission" date="2023-07" db="EMBL/GenBank/DDBJ databases">
        <title>Genomic Encyclopedia of Type Strains, Phase IV (KMG-IV): sequencing the most valuable type-strain genomes for metagenomic binning, comparative biology and taxonomic classification.</title>
        <authorList>
            <person name="Goeker M."/>
        </authorList>
    </citation>
    <scope>NUCLEOTIDE SEQUENCE [LARGE SCALE GENOMIC DNA]</scope>
    <source>
        <strain evidence="8 9">DSM 5896</strain>
    </source>
</reference>
<gene>
    <name evidence="8" type="ORF">J3R73_003140</name>
</gene>
<dbReference type="Pfam" id="PF02492">
    <property type="entry name" value="cobW"/>
    <property type="match status" value="1"/>
</dbReference>
<evidence type="ECO:0000256" key="3">
    <source>
        <dbReference type="ARBA" id="ARBA00023186"/>
    </source>
</evidence>
<evidence type="ECO:0000256" key="5">
    <source>
        <dbReference type="ARBA" id="ARBA00045658"/>
    </source>
</evidence>
<dbReference type="SUPFAM" id="SSF90002">
    <property type="entry name" value="Hypothetical protein YjiA, C-terminal domain"/>
    <property type="match status" value="1"/>
</dbReference>
<comment type="function">
    <text evidence="5">Zinc chaperone that directly transfers zinc cofactor to target proteins, thereby activating them. Zinc is transferred from the CXCC motif in the GTPase domain to the zinc binding site in target proteins in a process requiring GTP hydrolysis.</text>
</comment>
<keyword evidence="1" id="KW-0547">Nucleotide-binding</keyword>
<dbReference type="EMBL" id="JAUSVK010000001">
    <property type="protein sequence ID" value="MDQ0393348.1"/>
    <property type="molecule type" value="Genomic_DNA"/>
</dbReference>
<dbReference type="Gene3D" id="3.30.1220.10">
    <property type="entry name" value="CobW-like, C-terminal domain"/>
    <property type="match status" value="1"/>
</dbReference>
<protein>
    <submittedName>
        <fullName evidence="8">G3E family GTPase</fullName>
    </submittedName>
</protein>
<comment type="caution">
    <text evidence="8">The sequence shown here is derived from an EMBL/GenBank/DDBJ whole genome shotgun (WGS) entry which is preliminary data.</text>
</comment>
<evidence type="ECO:0000259" key="7">
    <source>
        <dbReference type="SMART" id="SM00833"/>
    </source>
</evidence>